<keyword evidence="3 4" id="KW-0732">Signal</keyword>
<protein>
    <submittedName>
        <fullName evidence="5">TRAP transporter substrate-binding protein</fullName>
    </submittedName>
</protein>
<reference evidence="5 6" key="1">
    <citation type="submission" date="2022-08" db="EMBL/GenBank/DDBJ databases">
        <title>Reclassification of Massilia species as members of the genera Telluria, Duganella, Pseudoduganella, Mokoshia gen. nov. and Zemynaea gen. nov. using orthogonal and non-orthogonal genome-based approaches.</title>
        <authorList>
            <person name="Bowman J.P."/>
        </authorList>
    </citation>
    <scope>NUCLEOTIDE SEQUENCE [LARGE SCALE GENOMIC DNA]</scope>
    <source>
        <strain evidence="5 6">JCM 31605</strain>
    </source>
</reference>
<comment type="caution">
    <text evidence="5">The sequence shown here is derived from an EMBL/GenBank/DDBJ whole genome shotgun (WGS) entry which is preliminary data.</text>
</comment>
<feature type="signal peptide" evidence="4">
    <location>
        <begin position="1"/>
        <end position="21"/>
    </location>
</feature>
<dbReference type="PANTHER" id="PTHR33376">
    <property type="match status" value="1"/>
</dbReference>
<dbReference type="PIRSF" id="PIRSF006470">
    <property type="entry name" value="DctB"/>
    <property type="match status" value="1"/>
</dbReference>
<sequence length="333" mass="37055">MKLKHWVVLLGAFASAASAWAAPIVIKFSHVVATDTPKGKAAEYFKKIAEERTHGQVQVQVYPNSQLYKDKEELDALQMGAVQVLAPTFSKFGPLGVKEFEALDLPYLFDDMDMARKVTQGPVGQSLLAKLDAKGIEGLAFWDNAFKQMTANKPLKKPDDFRGMKIRIQSSKVMDAQMRALGANPQVMAFSEVYQALQTGVVDGQDNPYSNIYTQKFFEVQKYLSVTDHGYHAYVLIANKKFWDGLPPNLRSVMDGVVKDTTAYFNQIAAQEEADSLARIKASGRTQIVVLTKDEKLALKKAMLPVYKQVEPRVGKDVLESIYKATGSHPDKL</sequence>
<evidence type="ECO:0000313" key="5">
    <source>
        <dbReference type="EMBL" id="MCS0807659.1"/>
    </source>
</evidence>
<keyword evidence="6" id="KW-1185">Reference proteome</keyword>
<dbReference type="NCBIfam" id="TIGR00787">
    <property type="entry name" value="dctP"/>
    <property type="match status" value="1"/>
</dbReference>
<dbReference type="CDD" id="cd13674">
    <property type="entry name" value="PBP2_TRAP_SBP_like_1"/>
    <property type="match status" value="1"/>
</dbReference>
<evidence type="ECO:0000256" key="2">
    <source>
        <dbReference type="ARBA" id="ARBA00022448"/>
    </source>
</evidence>
<dbReference type="InterPro" id="IPR004682">
    <property type="entry name" value="TRAP_DctP"/>
</dbReference>
<dbReference type="InterPro" id="IPR018389">
    <property type="entry name" value="DctP_fam"/>
</dbReference>
<dbReference type="NCBIfam" id="NF037995">
    <property type="entry name" value="TRAP_S1"/>
    <property type="match status" value="1"/>
</dbReference>
<evidence type="ECO:0000256" key="3">
    <source>
        <dbReference type="ARBA" id="ARBA00022729"/>
    </source>
</evidence>
<dbReference type="Pfam" id="PF03480">
    <property type="entry name" value="DctP"/>
    <property type="match status" value="1"/>
</dbReference>
<dbReference type="Proteomes" id="UP001206126">
    <property type="component" value="Unassembled WGS sequence"/>
</dbReference>
<dbReference type="Gene3D" id="3.40.190.170">
    <property type="entry name" value="Bacterial extracellular solute-binding protein, family 7"/>
    <property type="match status" value="1"/>
</dbReference>
<feature type="chain" id="PRO_5046664137" evidence="4">
    <location>
        <begin position="22"/>
        <end position="333"/>
    </location>
</feature>
<dbReference type="InterPro" id="IPR038404">
    <property type="entry name" value="TRAP_DctP_sf"/>
</dbReference>
<keyword evidence="2" id="KW-0813">Transport</keyword>
<comment type="similarity">
    <text evidence="1">Belongs to the bacterial solute-binding protein 7 family.</text>
</comment>
<dbReference type="PANTHER" id="PTHR33376:SF7">
    <property type="entry name" value="C4-DICARBOXYLATE-BINDING PROTEIN DCTB"/>
    <property type="match status" value="1"/>
</dbReference>
<proteinExistence type="inferred from homology"/>
<evidence type="ECO:0000256" key="4">
    <source>
        <dbReference type="SAM" id="SignalP"/>
    </source>
</evidence>
<dbReference type="RefSeq" id="WP_258821462.1">
    <property type="nucleotide sequence ID" value="NZ_JANUHB010000002.1"/>
</dbReference>
<gene>
    <name evidence="5" type="ORF">NX774_06945</name>
</gene>
<dbReference type="EMBL" id="JANUHB010000002">
    <property type="protein sequence ID" value="MCS0807659.1"/>
    <property type="molecule type" value="Genomic_DNA"/>
</dbReference>
<name>A0ABT2D8S3_9BURK</name>
<evidence type="ECO:0000256" key="1">
    <source>
        <dbReference type="ARBA" id="ARBA00009023"/>
    </source>
</evidence>
<evidence type="ECO:0000313" key="6">
    <source>
        <dbReference type="Proteomes" id="UP001206126"/>
    </source>
</evidence>
<accession>A0ABT2D8S3</accession>
<organism evidence="5 6">
    <name type="scientific">Massilia agilis</name>
    <dbReference type="NCBI Taxonomy" id="1811226"/>
    <lineage>
        <taxon>Bacteria</taxon>
        <taxon>Pseudomonadati</taxon>
        <taxon>Pseudomonadota</taxon>
        <taxon>Betaproteobacteria</taxon>
        <taxon>Burkholderiales</taxon>
        <taxon>Oxalobacteraceae</taxon>
        <taxon>Telluria group</taxon>
        <taxon>Massilia</taxon>
    </lineage>
</organism>